<reference evidence="1 2" key="1">
    <citation type="journal article" date="2014" name="Arch. Virol.">
        <title>Complete genome sequence of a novel phage, vB_MoxS-ISF9, infecting methylotrophic Microbacterium: first report of a virulent Microbacterium phage.</title>
        <authorList>
            <person name="Zamani I."/>
            <person name="Bouzari M."/>
            <person name="Emtiazi G."/>
            <person name="Ghasemi S.M."/>
            <person name="Chang H.I."/>
        </authorList>
    </citation>
    <scope>NUCLEOTIDE SEQUENCE [LARGE SCALE GENOMIC DNA]</scope>
</reference>
<evidence type="ECO:0000313" key="1">
    <source>
        <dbReference type="EMBL" id="AHL18550.1"/>
    </source>
</evidence>
<evidence type="ECO:0000313" key="2">
    <source>
        <dbReference type="Proteomes" id="UP000019700"/>
    </source>
</evidence>
<dbReference type="GeneID" id="18938391"/>
<name>W8NNM8_9CAUD</name>
<dbReference type="Proteomes" id="UP000019700">
    <property type="component" value="Genome"/>
</dbReference>
<accession>W8NNM8</accession>
<organism evidence="1 2">
    <name type="scientific">Microbacterium phage vB_MoxS-ISF9</name>
    <dbReference type="NCBI Taxonomy" id="1458670"/>
    <lineage>
        <taxon>Viruses</taxon>
        <taxon>Duplodnaviria</taxon>
        <taxon>Heunggongvirae</taxon>
        <taxon>Uroviricota</taxon>
        <taxon>Caudoviricetes</taxon>
        <taxon>Farahnazvirus</taxon>
        <taxon>Farahnazvirus ISF9</taxon>
    </lineage>
</organism>
<protein>
    <submittedName>
        <fullName evidence="1">Uncharacterized protein</fullName>
    </submittedName>
</protein>
<keyword evidence="2" id="KW-1185">Reference proteome</keyword>
<gene>
    <name evidence="1" type="ORF">ISF9_080</name>
</gene>
<dbReference type="KEGG" id="vg:18938391"/>
<dbReference type="RefSeq" id="YP_009021525.1">
    <property type="nucleotide sequence ID" value="NC_023859.1"/>
</dbReference>
<proteinExistence type="predicted"/>
<sequence length="79" mass="9002">MTVEKRFKVVQSRRSGNWGILDTVASEFGVDNFALFGKLTSHDGTLPVRTITAHASRLNLGEVQRGSFFWDRRELSEFQ</sequence>
<dbReference type="EMBL" id="KJ173786">
    <property type="protein sequence ID" value="AHL18550.1"/>
    <property type="molecule type" value="Genomic_DNA"/>
</dbReference>